<dbReference type="PANTHER" id="PTHR13603">
    <property type="entry name" value="TRANSMEMBRANE PROTEIN 186"/>
    <property type="match status" value="1"/>
</dbReference>
<proteinExistence type="inferred from homology"/>
<evidence type="ECO:0000256" key="5">
    <source>
        <dbReference type="ARBA" id="ARBA00022792"/>
    </source>
</evidence>
<feature type="transmembrane region" description="Helical" evidence="9">
    <location>
        <begin position="101"/>
        <end position="119"/>
    </location>
</feature>
<dbReference type="InterPro" id="IPR026571">
    <property type="entry name" value="Tmem186"/>
</dbReference>
<sequence>MIFQIRQLGSGIFFRPHLLFVSAYRRRCSTGQNKIETSKEITNQSVTASNNYVTVYKFPYIRHVAAFNKLKIYQSILAPLGFSTSLFLVEQGVVGSEIVSTVASLGISLCILLFGLGVLTDKFIGFVYYDEKKEYVKIAYVDYWGRRKEKMCH</sequence>
<dbReference type="AlphaFoldDB" id="A0ABD2N2J5"/>
<keyword evidence="8 9" id="KW-0472">Membrane</keyword>
<dbReference type="Proteomes" id="UP001516400">
    <property type="component" value="Unassembled WGS sequence"/>
</dbReference>
<evidence type="ECO:0000256" key="3">
    <source>
        <dbReference type="ARBA" id="ARBA00014604"/>
    </source>
</evidence>
<keyword evidence="7" id="KW-0496">Mitochondrion</keyword>
<gene>
    <name evidence="10" type="ORF">HHI36_014325</name>
</gene>
<keyword evidence="4 9" id="KW-0812">Transmembrane</keyword>
<evidence type="ECO:0000256" key="7">
    <source>
        <dbReference type="ARBA" id="ARBA00023128"/>
    </source>
</evidence>
<name>A0ABD2N2J5_9CUCU</name>
<evidence type="ECO:0000256" key="2">
    <source>
        <dbReference type="ARBA" id="ARBA00007020"/>
    </source>
</evidence>
<accession>A0ABD2N2J5</accession>
<evidence type="ECO:0000256" key="1">
    <source>
        <dbReference type="ARBA" id="ARBA00004448"/>
    </source>
</evidence>
<evidence type="ECO:0000313" key="11">
    <source>
        <dbReference type="Proteomes" id="UP001516400"/>
    </source>
</evidence>
<dbReference type="PANTHER" id="PTHR13603:SF1">
    <property type="entry name" value="TRANSMEMBRANE PROTEIN 186"/>
    <property type="match status" value="1"/>
</dbReference>
<keyword evidence="6 9" id="KW-1133">Transmembrane helix</keyword>
<evidence type="ECO:0000256" key="6">
    <source>
        <dbReference type="ARBA" id="ARBA00022989"/>
    </source>
</evidence>
<keyword evidence="11" id="KW-1185">Reference proteome</keyword>
<evidence type="ECO:0000256" key="9">
    <source>
        <dbReference type="SAM" id="Phobius"/>
    </source>
</evidence>
<dbReference type="GO" id="GO:0005743">
    <property type="term" value="C:mitochondrial inner membrane"/>
    <property type="evidence" value="ECO:0007669"/>
    <property type="project" value="UniProtKB-SubCell"/>
</dbReference>
<comment type="similarity">
    <text evidence="2">Belongs to the TMEM186 family.</text>
</comment>
<dbReference type="EMBL" id="JABFTP020000062">
    <property type="protein sequence ID" value="KAL3272864.1"/>
    <property type="molecule type" value="Genomic_DNA"/>
</dbReference>
<comment type="caution">
    <text evidence="10">The sequence shown here is derived from an EMBL/GenBank/DDBJ whole genome shotgun (WGS) entry which is preliminary data.</text>
</comment>
<comment type="subcellular location">
    <subcellularLocation>
        <location evidence="1">Mitochondrion inner membrane</location>
        <topology evidence="1">Multi-pass membrane protein</topology>
    </subcellularLocation>
</comment>
<feature type="transmembrane region" description="Helical" evidence="9">
    <location>
        <begin position="72"/>
        <end position="89"/>
    </location>
</feature>
<evidence type="ECO:0000256" key="8">
    <source>
        <dbReference type="ARBA" id="ARBA00023136"/>
    </source>
</evidence>
<evidence type="ECO:0000313" key="10">
    <source>
        <dbReference type="EMBL" id="KAL3272864.1"/>
    </source>
</evidence>
<reference evidence="10 11" key="1">
    <citation type="journal article" date="2021" name="BMC Biol.">
        <title>Horizontally acquired antibacterial genes associated with adaptive radiation of ladybird beetles.</title>
        <authorList>
            <person name="Li H.S."/>
            <person name="Tang X.F."/>
            <person name="Huang Y.H."/>
            <person name="Xu Z.Y."/>
            <person name="Chen M.L."/>
            <person name="Du X.Y."/>
            <person name="Qiu B.Y."/>
            <person name="Chen P.T."/>
            <person name="Zhang W."/>
            <person name="Slipinski A."/>
            <person name="Escalona H.E."/>
            <person name="Waterhouse R.M."/>
            <person name="Zwick A."/>
            <person name="Pang H."/>
        </authorList>
    </citation>
    <scope>NUCLEOTIDE SEQUENCE [LARGE SCALE GENOMIC DNA]</scope>
    <source>
        <strain evidence="10">SYSU2018</strain>
    </source>
</reference>
<evidence type="ECO:0000256" key="4">
    <source>
        <dbReference type="ARBA" id="ARBA00022692"/>
    </source>
</evidence>
<keyword evidence="5" id="KW-0999">Mitochondrion inner membrane</keyword>
<organism evidence="10 11">
    <name type="scientific">Cryptolaemus montrouzieri</name>
    <dbReference type="NCBI Taxonomy" id="559131"/>
    <lineage>
        <taxon>Eukaryota</taxon>
        <taxon>Metazoa</taxon>
        <taxon>Ecdysozoa</taxon>
        <taxon>Arthropoda</taxon>
        <taxon>Hexapoda</taxon>
        <taxon>Insecta</taxon>
        <taxon>Pterygota</taxon>
        <taxon>Neoptera</taxon>
        <taxon>Endopterygota</taxon>
        <taxon>Coleoptera</taxon>
        <taxon>Polyphaga</taxon>
        <taxon>Cucujiformia</taxon>
        <taxon>Coccinelloidea</taxon>
        <taxon>Coccinellidae</taxon>
        <taxon>Scymninae</taxon>
        <taxon>Scymnini</taxon>
        <taxon>Cryptolaemus</taxon>
    </lineage>
</organism>
<protein>
    <recommendedName>
        <fullName evidence="3">Transmembrane protein 186</fullName>
    </recommendedName>
</protein>